<comment type="caution">
    <text evidence="3">The sequence shown here is derived from an EMBL/GenBank/DDBJ whole genome shotgun (WGS) entry which is preliminary data.</text>
</comment>
<keyword evidence="2" id="KW-0732">Signal</keyword>
<organism evidence="3 4">
    <name type="scientific">Pycnococcus provasolii</name>
    <dbReference type="NCBI Taxonomy" id="41880"/>
    <lineage>
        <taxon>Eukaryota</taxon>
        <taxon>Viridiplantae</taxon>
        <taxon>Chlorophyta</taxon>
        <taxon>Pseudoscourfieldiophyceae</taxon>
        <taxon>Pseudoscourfieldiales</taxon>
        <taxon>Pycnococcaceae</taxon>
        <taxon>Pycnococcus</taxon>
    </lineage>
</organism>
<evidence type="ECO:0000256" key="1">
    <source>
        <dbReference type="SAM" id="MobiDB-lite"/>
    </source>
</evidence>
<feature type="compositionally biased region" description="Basic and acidic residues" evidence="1">
    <location>
        <begin position="531"/>
        <end position="552"/>
    </location>
</feature>
<proteinExistence type="predicted"/>
<gene>
    <name evidence="3" type="ORF">PPROV_000178500</name>
</gene>
<protein>
    <recommendedName>
        <fullName evidence="5">Thioredoxin domain-containing protein</fullName>
    </recommendedName>
</protein>
<feature type="chain" id="PRO_5032860132" description="Thioredoxin domain-containing protein" evidence="2">
    <location>
        <begin position="27"/>
        <end position="596"/>
    </location>
</feature>
<dbReference type="InterPro" id="IPR052842">
    <property type="entry name" value="ER_Co-chaperone"/>
</dbReference>
<keyword evidence="4" id="KW-1185">Reference proteome</keyword>
<dbReference type="Gene3D" id="3.40.30.10">
    <property type="entry name" value="Glutaredoxin"/>
    <property type="match status" value="1"/>
</dbReference>
<evidence type="ECO:0008006" key="5">
    <source>
        <dbReference type="Google" id="ProtNLM"/>
    </source>
</evidence>
<feature type="region of interest" description="Disordered" evidence="1">
    <location>
        <begin position="518"/>
        <end position="596"/>
    </location>
</feature>
<evidence type="ECO:0000313" key="4">
    <source>
        <dbReference type="Proteomes" id="UP000660262"/>
    </source>
</evidence>
<dbReference type="EMBL" id="BNJQ01000004">
    <property type="protein sequence ID" value="GHP03030.1"/>
    <property type="molecule type" value="Genomic_DNA"/>
</dbReference>
<sequence length="596" mass="64202">MTIVSSWVYRLILLLGFAGFSDRVLAQPSLNIENVLAHTFINTRVVDPALDAKSESNKAFSNAVLADEDAYLVIFSVSEHEACASWHTSALKALAAVERSLVCRTAIVNASLTNLEDHAYTLAATHANVDLKKIAKEVKTAVDAGEEPTSCGAAAYFPFGDNKEEVGAEAIELNESTVSGKQLIEFAAQHVDNLSSRVQTSMIEQFLRSDVQVPKAILITKGKETPEHWKALSVAFRGAITFIDAKGDDRTKDLFKHEKLPWIGLAFSQTDPETGTQQMSVQNFPGTLSNDRADYIAQFLLEMSAALQMQGSVQLSGKMEESFKKLLDLNEALSGKKGQPLKGKVSVVSTKEEFNDACVEQNAAALCLVAFVKPSASADADADADADDADAAGALDEETMKEIKLASSKSAAREEAVTYIAVDASKQPSFASAFGISSSDVPTAVILHPRKKVYVPMPSQNFNKADELNSFVIGVLAGKARGMTKLDTIPEPVDGGEALQVEDAPSEPEEVLEDEFDLSELMGEDVGAGGSREEMLRKAEEELKQEQAREAEEAAAAAAAAKAAKEEEEAASKKKKSKKSKKSKKKSKKKSDKEEL</sequence>
<evidence type="ECO:0000313" key="3">
    <source>
        <dbReference type="EMBL" id="GHP03030.1"/>
    </source>
</evidence>
<evidence type="ECO:0000256" key="2">
    <source>
        <dbReference type="SAM" id="SignalP"/>
    </source>
</evidence>
<dbReference type="AlphaFoldDB" id="A0A830HAU2"/>
<dbReference type="PANTHER" id="PTHR45184">
    <property type="entry name" value="DNAJ PROTEIN ERDJ3A"/>
    <property type="match status" value="1"/>
</dbReference>
<name>A0A830HAU2_9CHLO</name>
<feature type="compositionally biased region" description="Basic residues" evidence="1">
    <location>
        <begin position="573"/>
        <end position="590"/>
    </location>
</feature>
<dbReference type="OrthoDB" id="511561at2759"/>
<dbReference type="SUPFAM" id="SSF52833">
    <property type="entry name" value="Thioredoxin-like"/>
    <property type="match status" value="1"/>
</dbReference>
<reference evidence="3" key="1">
    <citation type="submission" date="2020-10" db="EMBL/GenBank/DDBJ databases">
        <title>Unveiling of a novel bifunctional photoreceptor, Dualchrome1, isolated from a cosmopolitan green alga.</title>
        <authorList>
            <person name="Suzuki S."/>
            <person name="Kawachi M."/>
        </authorList>
    </citation>
    <scope>NUCLEOTIDE SEQUENCE</scope>
    <source>
        <strain evidence="3">NIES 2893</strain>
    </source>
</reference>
<dbReference type="InterPro" id="IPR036249">
    <property type="entry name" value="Thioredoxin-like_sf"/>
</dbReference>
<accession>A0A830HAU2</accession>
<dbReference type="Proteomes" id="UP000660262">
    <property type="component" value="Unassembled WGS sequence"/>
</dbReference>
<dbReference type="PANTHER" id="PTHR45184:SF1">
    <property type="entry name" value="DNAJ PROTEIN ERDJ3A"/>
    <property type="match status" value="1"/>
</dbReference>
<feature type="signal peptide" evidence="2">
    <location>
        <begin position="1"/>
        <end position="26"/>
    </location>
</feature>